<evidence type="ECO:0000313" key="1">
    <source>
        <dbReference type="EMBL" id="QHT80174.1"/>
    </source>
</evidence>
<protein>
    <submittedName>
        <fullName evidence="1">Uncharacterized protein</fullName>
    </submittedName>
</protein>
<reference evidence="1" key="1">
    <citation type="journal article" date="2020" name="Nature">
        <title>Giant virus diversity and host interactions through global metagenomics.</title>
        <authorList>
            <person name="Schulz F."/>
            <person name="Roux S."/>
            <person name="Paez-Espino D."/>
            <person name="Jungbluth S."/>
            <person name="Walsh D.A."/>
            <person name="Denef V.J."/>
            <person name="McMahon K.D."/>
            <person name="Konstantinidis K.T."/>
            <person name="Eloe-Fadrosh E.A."/>
            <person name="Kyrpides N.C."/>
            <person name="Woyke T."/>
        </authorList>
    </citation>
    <scope>NUCLEOTIDE SEQUENCE</scope>
    <source>
        <strain evidence="1">GVMAG-M-3300023184-120</strain>
    </source>
</reference>
<dbReference type="AlphaFoldDB" id="A0A6C0HI91"/>
<proteinExistence type="predicted"/>
<sequence length="263" mass="30795">MSKTCHEKGCTKLATFHKERKTSGKFCGEHKKNGMISIMYRHYNNQADQVFRALPQALQWEILVQFVGGFVVRNNRLRRIMSGELQEKIMEHNFSLNWLSLRRLWLKPLVEFPTPNRLFMSALNRGNNVLNFRCDGQPWTDTGDPDRLLIISSAEFSRKEYFVTLFSDGGYNGRLSYGYRFSYRWYITEMDDSITLPPFEKHVYPSYPYTNKKIGRPLLKMKLHAPVQGKIPSGLNYAETRSWLEGRRILSGKIDMPISFIFD</sequence>
<dbReference type="EMBL" id="MN739966">
    <property type="protein sequence ID" value="QHT80174.1"/>
    <property type="molecule type" value="Genomic_DNA"/>
</dbReference>
<dbReference type="SMART" id="SM01425">
    <property type="entry name" value="EsV_1_7"/>
    <property type="match status" value="1"/>
</dbReference>
<name>A0A6C0HI91_9ZZZZ</name>
<organism evidence="1">
    <name type="scientific">viral metagenome</name>
    <dbReference type="NCBI Taxonomy" id="1070528"/>
    <lineage>
        <taxon>unclassified sequences</taxon>
        <taxon>metagenomes</taxon>
        <taxon>organismal metagenomes</taxon>
    </lineage>
</organism>
<accession>A0A6C0HI91</accession>
<dbReference type="Pfam" id="PF19114">
    <property type="entry name" value="EsV_1_7_cys"/>
    <property type="match status" value="1"/>
</dbReference>
<dbReference type="InterPro" id="IPR043822">
    <property type="entry name" value="EsV_1_7_cys"/>
</dbReference>